<sequence>MSDYDKPAIPPANPPAIDPDADPKTAREMAAEGEREGDVLQDRGAPDEQDKKAEKRMGAAMEGGKDGAGEIAMDAAVMPPD</sequence>
<evidence type="ECO:0000256" key="1">
    <source>
        <dbReference type="SAM" id="MobiDB-lite"/>
    </source>
</evidence>
<dbReference type="AlphaFoldDB" id="A0A1I5LLK0"/>
<dbReference type="EMBL" id="FOWZ01000001">
    <property type="protein sequence ID" value="SFO98269.1"/>
    <property type="molecule type" value="Genomic_DNA"/>
</dbReference>
<feature type="compositionally biased region" description="Pro residues" evidence="1">
    <location>
        <begin position="8"/>
        <end position="17"/>
    </location>
</feature>
<keyword evidence="3" id="KW-1185">Reference proteome</keyword>
<dbReference type="OrthoDB" id="7411246at2"/>
<protein>
    <submittedName>
        <fullName evidence="2">Uncharacterized protein</fullName>
    </submittedName>
</protein>
<proteinExistence type="predicted"/>
<feature type="region of interest" description="Disordered" evidence="1">
    <location>
        <begin position="1"/>
        <end position="81"/>
    </location>
</feature>
<dbReference type="RefSeq" id="WP_090478148.1">
    <property type="nucleotide sequence ID" value="NZ_FOWZ01000001.1"/>
</dbReference>
<name>A0A1I5LLK0_9SPHN</name>
<dbReference type="STRING" id="604088.SAMN04488060_1106"/>
<reference evidence="3" key="1">
    <citation type="submission" date="2016-10" db="EMBL/GenBank/DDBJ databases">
        <authorList>
            <person name="Varghese N."/>
            <person name="Submissions S."/>
        </authorList>
    </citation>
    <scope>NUCLEOTIDE SEQUENCE [LARGE SCALE GENOMIC DNA]</scope>
    <source>
        <strain evidence="3">CGMCC 1.7715</strain>
    </source>
</reference>
<evidence type="ECO:0000313" key="3">
    <source>
        <dbReference type="Proteomes" id="UP000199331"/>
    </source>
</evidence>
<organism evidence="2 3">
    <name type="scientific">Qipengyuania nanhaisediminis</name>
    <dbReference type="NCBI Taxonomy" id="604088"/>
    <lineage>
        <taxon>Bacteria</taxon>
        <taxon>Pseudomonadati</taxon>
        <taxon>Pseudomonadota</taxon>
        <taxon>Alphaproteobacteria</taxon>
        <taxon>Sphingomonadales</taxon>
        <taxon>Erythrobacteraceae</taxon>
        <taxon>Qipengyuania</taxon>
    </lineage>
</organism>
<evidence type="ECO:0000313" key="2">
    <source>
        <dbReference type="EMBL" id="SFO98269.1"/>
    </source>
</evidence>
<gene>
    <name evidence="2" type="ORF">SAMN04488060_1106</name>
</gene>
<accession>A0A1I5LLK0</accession>
<dbReference type="Proteomes" id="UP000199331">
    <property type="component" value="Unassembled WGS sequence"/>
</dbReference>
<feature type="compositionally biased region" description="Basic and acidic residues" evidence="1">
    <location>
        <begin position="21"/>
        <end position="68"/>
    </location>
</feature>